<gene>
    <name evidence="1" type="ORF">OGM63_11640</name>
</gene>
<keyword evidence="2" id="KW-1185">Reference proteome</keyword>
<organism evidence="1 2">
    <name type="scientific">Plectonema radiosum NIES-515</name>
    <dbReference type="NCBI Taxonomy" id="2986073"/>
    <lineage>
        <taxon>Bacteria</taxon>
        <taxon>Bacillati</taxon>
        <taxon>Cyanobacteriota</taxon>
        <taxon>Cyanophyceae</taxon>
        <taxon>Oscillatoriophycideae</taxon>
        <taxon>Oscillatoriales</taxon>
        <taxon>Microcoleaceae</taxon>
        <taxon>Plectonema</taxon>
    </lineage>
</organism>
<name>A0ABT3AYE0_9CYAN</name>
<evidence type="ECO:0000313" key="1">
    <source>
        <dbReference type="EMBL" id="MCV3214154.1"/>
    </source>
</evidence>
<dbReference type="EMBL" id="JAOWRF010000173">
    <property type="protein sequence ID" value="MCV3214154.1"/>
    <property type="molecule type" value="Genomic_DNA"/>
</dbReference>
<reference evidence="1 2" key="1">
    <citation type="submission" date="2022-10" db="EMBL/GenBank/DDBJ databases">
        <title>Identification of biosynthetic pathway for the production of the potent trypsin inhibitor radiosumin.</title>
        <authorList>
            <person name="Fewer D.P."/>
            <person name="Delbaje E."/>
            <person name="Ouyang X."/>
            <person name="Agostino P.D."/>
            <person name="Wahlsten M."/>
            <person name="Jokela J."/>
            <person name="Permi P."/>
            <person name="Haapaniemi E."/>
            <person name="Koistinen H."/>
        </authorList>
    </citation>
    <scope>NUCLEOTIDE SEQUENCE [LARGE SCALE GENOMIC DNA]</scope>
    <source>
        <strain evidence="1 2">NIES-515</strain>
    </source>
</reference>
<dbReference type="Proteomes" id="UP001526143">
    <property type="component" value="Unassembled WGS sequence"/>
</dbReference>
<comment type="caution">
    <text evidence="1">The sequence shown here is derived from an EMBL/GenBank/DDBJ whole genome shotgun (WGS) entry which is preliminary data.</text>
</comment>
<proteinExistence type="predicted"/>
<evidence type="ECO:0000313" key="2">
    <source>
        <dbReference type="Proteomes" id="UP001526143"/>
    </source>
</evidence>
<protein>
    <submittedName>
        <fullName evidence="1">Uncharacterized protein</fullName>
    </submittedName>
</protein>
<dbReference type="RefSeq" id="WP_263745708.1">
    <property type="nucleotide sequence ID" value="NZ_JAOWRF010000173.1"/>
</dbReference>
<sequence>MDVFTFFNTHHHTTIFRLQENNILANLINKHRYSVLGIELNAIKAFN</sequence>
<accession>A0ABT3AYE0</accession>